<gene>
    <name evidence="1" type="ORF">O9U_03760</name>
</gene>
<dbReference type="AlphaFoldDB" id="S6F881"/>
<dbReference type="Proteomes" id="UP000015361">
    <property type="component" value="Unassembled WGS sequence"/>
</dbReference>
<comment type="caution">
    <text evidence="1">The sequence shown here is derived from an EMBL/GenBank/DDBJ whole genome shotgun (WGS) entry which is preliminary data.</text>
</comment>
<evidence type="ECO:0000313" key="1">
    <source>
        <dbReference type="EMBL" id="CDG04994.1"/>
    </source>
</evidence>
<dbReference type="EMBL" id="CBLU010000014">
    <property type="protein sequence ID" value="CDG04994.1"/>
    <property type="molecule type" value="Genomic_DNA"/>
</dbReference>
<reference evidence="1 2" key="1">
    <citation type="journal article" date="2013" name="Appl. Environ. Microbiol.">
        <title>The Carbohydrate Metabolism Signature of Lactococcus lactis Strain A12 Reveals Its Sourdough Ecosystem Origin.</title>
        <authorList>
            <person name="Passerini D."/>
            <person name="Coddeville M."/>
            <person name="Le Bourgeois P."/>
            <person name="Loubiere P."/>
            <person name="Ritzenthaler P."/>
            <person name="Fontagne-Faucher C."/>
            <person name="Daveran-Mingot M.L."/>
            <person name="Cocaign-Bousquet M."/>
        </authorList>
    </citation>
    <scope>NUCLEOTIDE SEQUENCE [LARGE SCALE GENOMIC DNA]</scope>
    <source>
        <strain evidence="1 2">A12</strain>
    </source>
</reference>
<sequence length="32" mass="3759">MDYFSVHLVVQKLSLMRQLLQLGAIIVIIRLF</sequence>
<name>S6F881_LACLL</name>
<protein>
    <submittedName>
        <fullName evidence="1">Uncharacterized protein</fullName>
    </submittedName>
</protein>
<proteinExistence type="predicted"/>
<evidence type="ECO:0000313" key="2">
    <source>
        <dbReference type="Proteomes" id="UP000015361"/>
    </source>
</evidence>
<organism evidence="1 2">
    <name type="scientific">Lactococcus lactis subsp. lactis A12</name>
    <dbReference type="NCBI Taxonomy" id="1137134"/>
    <lineage>
        <taxon>Bacteria</taxon>
        <taxon>Bacillati</taxon>
        <taxon>Bacillota</taxon>
        <taxon>Bacilli</taxon>
        <taxon>Lactobacillales</taxon>
        <taxon>Streptococcaceae</taxon>
        <taxon>Lactococcus</taxon>
    </lineage>
</organism>
<accession>S6F881</accession>